<feature type="region of interest" description="Disordered" evidence="4">
    <location>
        <begin position="598"/>
        <end position="617"/>
    </location>
</feature>
<keyword evidence="8" id="KW-1185">Reference proteome</keyword>
<dbReference type="InterPro" id="IPR004875">
    <property type="entry name" value="DDE_SF_endonuclease_dom"/>
</dbReference>
<dbReference type="InterPro" id="IPR000477">
    <property type="entry name" value="RT_dom"/>
</dbReference>
<keyword evidence="3" id="KW-0496">Mitochondrion</keyword>
<dbReference type="SMART" id="SM00674">
    <property type="entry name" value="CENPB"/>
    <property type="match status" value="1"/>
</dbReference>
<dbReference type="InterPro" id="IPR006600">
    <property type="entry name" value="HTH_CenpB_DNA-bd_dom"/>
</dbReference>
<dbReference type="Proteomes" id="UP000054481">
    <property type="component" value="Unassembled WGS sequence"/>
</dbReference>
<dbReference type="CDD" id="cd06503">
    <property type="entry name" value="ATP-synt_Fo_b"/>
    <property type="match status" value="1"/>
</dbReference>
<dbReference type="InterPro" id="IPR005135">
    <property type="entry name" value="Endo/exonuclease/phosphatase"/>
</dbReference>
<dbReference type="Pfam" id="PF00078">
    <property type="entry name" value="RVT_1"/>
    <property type="match status" value="1"/>
</dbReference>
<feature type="domain" description="HTH CENPB-type" evidence="6">
    <location>
        <begin position="50"/>
        <end position="115"/>
    </location>
</feature>
<protein>
    <recommendedName>
        <fullName evidence="9">HTH CENPB-type domain-containing protein</fullName>
    </recommendedName>
</protein>
<organism evidence="7 8">
    <name type="scientific">Hirsutella minnesotensis 3608</name>
    <dbReference type="NCBI Taxonomy" id="1043627"/>
    <lineage>
        <taxon>Eukaryota</taxon>
        <taxon>Fungi</taxon>
        <taxon>Dikarya</taxon>
        <taxon>Ascomycota</taxon>
        <taxon>Pezizomycotina</taxon>
        <taxon>Sordariomycetes</taxon>
        <taxon>Hypocreomycetidae</taxon>
        <taxon>Hypocreales</taxon>
        <taxon>Ophiocordycipitaceae</taxon>
        <taxon>Hirsutella</taxon>
    </lineage>
</organism>
<evidence type="ECO:0000256" key="2">
    <source>
        <dbReference type="ARBA" id="ARBA00023125"/>
    </source>
</evidence>
<dbReference type="PANTHER" id="PTHR33481:SF1">
    <property type="entry name" value="ENDONUCLEASE_EXONUCLEASE_PHOSPHATASE DOMAIN-CONTAINING PROTEIN-RELATED"/>
    <property type="match status" value="1"/>
</dbReference>
<evidence type="ECO:0000313" key="8">
    <source>
        <dbReference type="Proteomes" id="UP000054481"/>
    </source>
</evidence>
<dbReference type="InterPro" id="IPR043502">
    <property type="entry name" value="DNA/RNA_pol_sf"/>
</dbReference>
<dbReference type="GO" id="GO:0003824">
    <property type="term" value="F:catalytic activity"/>
    <property type="evidence" value="ECO:0007669"/>
    <property type="project" value="InterPro"/>
</dbReference>
<feature type="compositionally biased region" description="Basic and acidic residues" evidence="4">
    <location>
        <begin position="547"/>
        <end position="565"/>
    </location>
</feature>
<accession>A0A0F7ZKN6</accession>
<name>A0A0F7ZKN6_9HYPO</name>
<dbReference type="Pfam" id="PF03184">
    <property type="entry name" value="DDE_1"/>
    <property type="match status" value="1"/>
</dbReference>
<evidence type="ECO:0000259" key="5">
    <source>
        <dbReference type="PROSITE" id="PS50878"/>
    </source>
</evidence>
<dbReference type="Pfam" id="PF03221">
    <property type="entry name" value="HTH_Tnp_Tc5"/>
    <property type="match status" value="1"/>
</dbReference>
<evidence type="ECO:0000313" key="7">
    <source>
        <dbReference type="EMBL" id="KJZ70670.1"/>
    </source>
</evidence>
<dbReference type="GO" id="GO:0005739">
    <property type="term" value="C:mitochondrion"/>
    <property type="evidence" value="ECO:0007669"/>
    <property type="project" value="UniProtKB-SubCell"/>
</dbReference>
<proteinExistence type="predicted"/>
<feature type="domain" description="Reverse transcriptase" evidence="5">
    <location>
        <begin position="1095"/>
        <end position="1347"/>
    </location>
</feature>
<dbReference type="SUPFAM" id="SSF56219">
    <property type="entry name" value="DNase I-like"/>
    <property type="match status" value="1"/>
</dbReference>
<gene>
    <name evidence="7" type="ORF">HIM_09943</name>
</gene>
<comment type="subcellular location">
    <subcellularLocation>
        <location evidence="1">Mitochondrion</location>
    </subcellularLocation>
</comment>
<dbReference type="EMBL" id="KQ030613">
    <property type="protein sequence ID" value="KJZ70670.1"/>
    <property type="molecule type" value="Genomic_DNA"/>
</dbReference>
<evidence type="ECO:0008006" key="9">
    <source>
        <dbReference type="Google" id="ProtNLM"/>
    </source>
</evidence>
<keyword evidence="2" id="KW-0238">DNA-binding</keyword>
<dbReference type="Gene3D" id="3.60.10.10">
    <property type="entry name" value="Endonuclease/exonuclease/phosphatase"/>
    <property type="match status" value="1"/>
</dbReference>
<dbReference type="PANTHER" id="PTHR33481">
    <property type="entry name" value="REVERSE TRANSCRIPTASE"/>
    <property type="match status" value="1"/>
</dbReference>
<evidence type="ECO:0000256" key="1">
    <source>
        <dbReference type="ARBA" id="ARBA00004173"/>
    </source>
</evidence>
<evidence type="ECO:0000259" key="6">
    <source>
        <dbReference type="PROSITE" id="PS51253"/>
    </source>
</evidence>
<dbReference type="CDD" id="cd01650">
    <property type="entry name" value="RT_nLTR_like"/>
    <property type="match status" value="1"/>
</dbReference>
<sequence>MDHNARVAKAIIELQSQDRPKYAETARKYNIDKSTLWRRFKGKTASNQDANSYSRQKLTSAQEEVLMGHVNKLTDRGIPPTPQMLKNIAEEIAGTELGVNWVSRFRKRHHHRLSSLYLRTIDHQRKAADNSRYFQNFFNLLREKIEKYSISPSNVYNFDEKGFQIGLSRSAKRVVPREALRRGKLIGASQDGNREFITLIAAICADYSYLPPALIYKGESKDFQDTWLEDFDHSSEVAFFASTENGWSCDSLGLHWLQRIFDCHTKQKAGRAYRLLILDGHNSHINLKFIDYADRNRILIAVLPPHSTHRLQPLDVGLFSALSTYYAQGSDQLMSIGWGLIRLTKRNFWPLFRDAWNRAFTAKNIEAGWRATGIHPLDPGKVLSKISHNSDVTPPQTASGERAMKTPGSLRAIRRITRRLRKEGLMDSRVTALSRASEKLATQYELVQHQNRGLQEALKLAHKKGKRRKALGLFNPEESGGQPVFFSPAKVELARRRQMDKAQADEQRKQAIEDRRLQLSILREEKARVSAEKKKQRAALRQALQEQRSREKTKRAAERETKRAQKLEAAAKLKAERAARKAERQAIREVKFEVAATSKPGVRGHKRHGSGDTNEGRLKRACTTGIQPRNNSEKEKVKIDSEISVAQGYSPGTSGTKDLPPVRRKRREIWRPVSQSLRKTLRIFQANIGKIPAAHDTALADLERYDIVLLQEPWTGLKDGRCLTKTHSAYDTFSPVTDWDDCDTRPRPDYDVALEILLRWSATNKCLVSGDFNAKHPSWQAGRQEHRGEDIAFWAMDNRLSLLNAVDVPTNARGSTIDLAFSNIPLADAVVEDHLATGSDHFTPSITLPGQALAPLPLCKIRLNSDEDLKRFVELVEAGAAFIPTTTTSPSELDDFASALVNLLGCAARIAGRPVRKASRSAPWWTEECAKAAAHYRAWRRVYPLGFDREVQLAKRELHNVVRRAKRLYWRDLIDSFTDSESVFRTVRWLKSPGPFQAPPLQVDGRVYETQLEKANALRQATLERRTVSDDIQDPWIPVDTRKTIELVEQVSLEETRDATLCTGNTSPGSDNITVRMLRAVWHAIGSLVHKLYQGCLNVGHHPKPFRDAEVVMLAKPGRRDLSSPRAWRPISLLSCLGKGLERLIARRLAWASVHFGVLHPQQIGALPKRSAVDLVACLVHDIEEAFARRQVATLVTLDIQGAFDTVLRNRLILRLREQGWPPNLARWVGSFMEDRSARVRYQDIVTDSSPLRCGLPQGSPLSPILFLLYTEPIYRLGNSEGRFGYADDTAILCVGDSLDETSAEASHHGLTDSSRIWSYCLIKGIMACTNRDAMVAYKIVWSRNGI</sequence>
<evidence type="ECO:0000256" key="4">
    <source>
        <dbReference type="SAM" id="MobiDB-lite"/>
    </source>
</evidence>
<dbReference type="GO" id="GO:0003677">
    <property type="term" value="F:DNA binding"/>
    <property type="evidence" value="ECO:0007669"/>
    <property type="project" value="UniProtKB-KW"/>
</dbReference>
<dbReference type="InterPro" id="IPR036691">
    <property type="entry name" value="Endo/exonu/phosph_ase_sf"/>
</dbReference>
<dbReference type="SUPFAM" id="SSF56672">
    <property type="entry name" value="DNA/RNA polymerases"/>
    <property type="match status" value="1"/>
</dbReference>
<dbReference type="PROSITE" id="PS50878">
    <property type="entry name" value="RT_POL"/>
    <property type="match status" value="1"/>
</dbReference>
<feature type="region of interest" description="Disordered" evidence="4">
    <location>
        <begin position="527"/>
        <end position="565"/>
    </location>
</feature>
<reference evidence="7 8" key="1">
    <citation type="journal article" date="2014" name="Genome Biol. Evol.">
        <title>Comparative genomics and transcriptomics analyses reveal divergent lifestyle features of nematode endoparasitic fungus Hirsutella minnesotensis.</title>
        <authorList>
            <person name="Lai Y."/>
            <person name="Liu K."/>
            <person name="Zhang X."/>
            <person name="Zhang X."/>
            <person name="Li K."/>
            <person name="Wang N."/>
            <person name="Shu C."/>
            <person name="Wu Y."/>
            <person name="Wang C."/>
            <person name="Bushley K.E."/>
            <person name="Xiang M."/>
            <person name="Liu X."/>
        </authorList>
    </citation>
    <scope>NUCLEOTIDE SEQUENCE [LARGE SCALE GENOMIC DNA]</scope>
    <source>
        <strain evidence="7 8">3608</strain>
    </source>
</reference>
<dbReference type="PROSITE" id="PS51253">
    <property type="entry name" value="HTH_CENPB"/>
    <property type="match status" value="1"/>
</dbReference>
<dbReference type="OrthoDB" id="5145195at2759"/>
<evidence type="ECO:0000256" key="3">
    <source>
        <dbReference type="ARBA" id="ARBA00023128"/>
    </source>
</evidence>
<dbReference type="Pfam" id="PF14529">
    <property type="entry name" value="Exo_endo_phos_2"/>
    <property type="match status" value="1"/>
</dbReference>